<sequence length="629" mass="71237">MPSIATTAIKSLKQVFSVFAISDSDTESGSSFGSNNRIPSVYIAVDVGPNRDLFVIPIRLLNLPFSVDGPLILPCDAHFLDRRLASQCRRDYYSATGSPANRDVDYIRTFPIGYRFEPSDAELILQYLIEKNNNFKLPPNNIVNENIYKFHPEDLIEMYRICGENIWYFFSPRHRKYANGIRPNRAVDSNRPGYWKATGKDESIEFPKGTCVGYRMSLVFYEGDAKTGVKTDWIMKEYRALNKEEEDRKMGIKIVNRVPNKKKNGATKEKEPPIKMIDYGLYKIYLKPKSKTKTDKCCGTANRRGDGSDGLSADNGSRGDGEVVAATSSPVQKNKRKRASRPKTTAANSAPLINEDKIRGMNNSQLGIRDGDVVRNSNGVYGNSSTTRSTLDHDSTMFRDTPFPPPSNVNGSIHHPQQQQMAAPQPHPNDFYDSNHLQRRQMQPPPSRFYVADHHQRHVEMVLSQQLVQRRQHRVYSNSWSSNNFSLHDPTSISTNDHQVHCPPPPPYILLSTPYNIHHCPPLAQYPSTPALGGYHNPSTFSIDHDHQVHCPPNYPAPTPYNDAALSDFPLNNDDENHTSSLGFMNYLFDDQISTSPAFQMNFEAFPHHQYTTAYPDHQHPVTDQSQYP</sequence>
<dbReference type="PROSITE" id="PS51005">
    <property type="entry name" value="NAC"/>
    <property type="match status" value="1"/>
</dbReference>
<gene>
    <name evidence="7" type="ORF">Scep_029199</name>
</gene>
<feature type="region of interest" description="Disordered" evidence="5">
    <location>
        <begin position="292"/>
        <end position="351"/>
    </location>
</feature>
<dbReference type="Gene3D" id="2.170.150.80">
    <property type="entry name" value="NAC domain"/>
    <property type="match status" value="1"/>
</dbReference>
<keyword evidence="8" id="KW-1185">Reference proteome</keyword>
<dbReference type="PANTHER" id="PTHR31719">
    <property type="entry name" value="NAC TRANSCRIPTION FACTOR 56"/>
    <property type="match status" value="1"/>
</dbReference>
<evidence type="ECO:0000256" key="3">
    <source>
        <dbReference type="ARBA" id="ARBA00023163"/>
    </source>
</evidence>
<dbReference type="Pfam" id="PF02365">
    <property type="entry name" value="NAM"/>
    <property type="match status" value="1"/>
</dbReference>
<keyword evidence="3" id="KW-0804">Transcription</keyword>
<comment type="caution">
    <text evidence="7">The sequence shown here is derived from an EMBL/GenBank/DDBJ whole genome shotgun (WGS) entry which is preliminary data.</text>
</comment>
<dbReference type="AlphaFoldDB" id="A0AAP0E0I3"/>
<dbReference type="PANTHER" id="PTHR31719:SF94">
    <property type="entry name" value="PROTEIN ATAF2"/>
    <property type="match status" value="1"/>
</dbReference>
<evidence type="ECO:0000259" key="6">
    <source>
        <dbReference type="PROSITE" id="PS51005"/>
    </source>
</evidence>
<evidence type="ECO:0000256" key="4">
    <source>
        <dbReference type="ARBA" id="ARBA00023242"/>
    </source>
</evidence>
<organism evidence="7 8">
    <name type="scientific">Stephania cephalantha</name>
    <dbReference type="NCBI Taxonomy" id="152367"/>
    <lineage>
        <taxon>Eukaryota</taxon>
        <taxon>Viridiplantae</taxon>
        <taxon>Streptophyta</taxon>
        <taxon>Embryophyta</taxon>
        <taxon>Tracheophyta</taxon>
        <taxon>Spermatophyta</taxon>
        <taxon>Magnoliopsida</taxon>
        <taxon>Ranunculales</taxon>
        <taxon>Menispermaceae</taxon>
        <taxon>Menispermoideae</taxon>
        <taxon>Cissampelideae</taxon>
        <taxon>Stephania</taxon>
    </lineage>
</organism>
<dbReference type="Proteomes" id="UP001419268">
    <property type="component" value="Unassembled WGS sequence"/>
</dbReference>
<feature type="compositionally biased region" description="Low complexity" evidence="5">
    <location>
        <begin position="414"/>
        <end position="424"/>
    </location>
</feature>
<evidence type="ECO:0000256" key="5">
    <source>
        <dbReference type="SAM" id="MobiDB-lite"/>
    </source>
</evidence>
<keyword evidence="1" id="KW-0805">Transcription regulation</keyword>
<keyword evidence="2" id="KW-0238">DNA-binding</keyword>
<feature type="region of interest" description="Disordered" evidence="5">
    <location>
        <begin position="410"/>
        <end position="444"/>
    </location>
</feature>
<accession>A0AAP0E0I3</accession>
<proteinExistence type="predicted"/>
<evidence type="ECO:0000256" key="1">
    <source>
        <dbReference type="ARBA" id="ARBA00023015"/>
    </source>
</evidence>
<name>A0AAP0E0I3_9MAGN</name>
<dbReference type="GO" id="GO:0003677">
    <property type="term" value="F:DNA binding"/>
    <property type="evidence" value="ECO:0007669"/>
    <property type="project" value="UniProtKB-KW"/>
</dbReference>
<evidence type="ECO:0000256" key="2">
    <source>
        <dbReference type="ARBA" id="ARBA00023125"/>
    </source>
</evidence>
<dbReference type="SUPFAM" id="SSF101941">
    <property type="entry name" value="NAC domain"/>
    <property type="match status" value="1"/>
</dbReference>
<evidence type="ECO:0000313" key="8">
    <source>
        <dbReference type="Proteomes" id="UP001419268"/>
    </source>
</evidence>
<reference evidence="7 8" key="1">
    <citation type="submission" date="2024-01" db="EMBL/GenBank/DDBJ databases">
        <title>Genome assemblies of Stephania.</title>
        <authorList>
            <person name="Yang L."/>
        </authorList>
    </citation>
    <scope>NUCLEOTIDE SEQUENCE [LARGE SCALE GENOMIC DNA]</scope>
    <source>
        <strain evidence="7">JXDWG</strain>
        <tissue evidence="7">Leaf</tissue>
    </source>
</reference>
<dbReference type="InterPro" id="IPR003441">
    <property type="entry name" value="NAC-dom"/>
</dbReference>
<dbReference type="InterPro" id="IPR036093">
    <property type="entry name" value="NAC_dom_sf"/>
</dbReference>
<feature type="domain" description="NAC" evidence="6">
    <location>
        <begin position="110"/>
        <end position="261"/>
    </location>
</feature>
<dbReference type="GO" id="GO:0006355">
    <property type="term" value="P:regulation of DNA-templated transcription"/>
    <property type="evidence" value="ECO:0007669"/>
    <property type="project" value="InterPro"/>
</dbReference>
<evidence type="ECO:0000313" key="7">
    <source>
        <dbReference type="EMBL" id="KAK9082728.1"/>
    </source>
</evidence>
<keyword evidence="4" id="KW-0539">Nucleus</keyword>
<dbReference type="EMBL" id="JBBNAG010000013">
    <property type="protein sequence ID" value="KAK9082728.1"/>
    <property type="molecule type" value="Genomic_DNA"/>
</dbReference>
<protein>
    <recommendedName>
        <fullName evidence="6">NAC domain-containing protein</fullName>
    </recommendedName>
</protein>